<organism evidence="9 10">
    <name type="scientific">Gordonia iterans</name>
    <dbReference type="NCBI Taxonomy" id="1004901"/>
    <lineage>
        <taxon>Bacteria</taxon>
        <taxon>Bacillati</taxon>
        <taxon>Actinomycetota</taxon>
        <taxon>Actinomycetes</taxon>
        <taxon>Mycobacteriales</taxon>
        <taxon>Gordoniaceae</taxon>
        <taxon>Gordonia</taxon>
    </lineage>
</organism>
<reference evidence="9 10" key="1">
    <citation type="submission" date="2018-03" db="EMBL/GenBank/DDBJ databases">
        <title>Characteristics and genome of n-alkane degrading marine bacteria Gordonia iterans isolated from crude oil contaminated in Tae-an, South Korea.</title>
        <authorList>
            <person name="Lee S.-S."/>
            <person name="Kim H."/>
        </authorList>
    </citation>
    <scope>NUCLEOTIDE SEQUENCE [LARGE SCALE GENOMIC DNA]</scope>
    <source>
        <strain evidence="9 10">Co17</strain>
    </source>
</reference>
<evidence type="ECO:0000256" key="4">
    <source>
        <dbReference type="ARBA" id="ARBA00022989"/>
    </source>
</evidence>
<evidence type="ECO:0000256" key="2">
    <source>
        <dbReference type="ARBA" id="ARBA00022475"/>
    </source>
</evidence>
<dbReference type="PANTHER" id="PTHR30572">
    <property type="entry name" value="MEMBRANE COMPONENT OF TRANSPORTER-RELATED"/>
    <property type="match status" value="1"/>
</dbReference>
<keyword evidence="10" id="KW-1185">Reference proteome</keyword>
<dbReference type="Proteomes" id="UP000239814">
    <property type="component" value="Chromosome"/>
</dbReference>
<feature type="transmembrane region" description="Helical" evidence="7">
    <location>
        <begin position="53"/>
        <end position="78"/>
    </location>
</feature>
<dbReference type="InterPro" id="IPR050250">
    <property type="entry name" value="Macrolide_Exporter_MacB"/>
</dbReference>
<dbReference type="PANTHER" id="PTHR30572:SF4">
    <property type="entry name" value="ABC TRANSPORTER PERMEASE YTRF"/>
    <property type="match status" value="1"/>
</dbReference>
<comment type="similarity">
    <text evidence="6">Belongs to the ABC-4 integral membrane protein family.</text>
</comment>
<dbReference type="KEGG" id="git:C6V83_16205"/>
<feature type="domain" description="ABC3 transporter permease C-terminal" evidence="8">
    <location>
        <begin position="332"/>
        <end position="447"/>
    </location>
</feature>
<feature type="transmembrane region" description="Helical" evidence="7">
    <location>
        <begin position="321"/>
        <end position="354"/>
    </location>
</feature>
<feature type="transmembrane region" description="Helical" evidence="7">
    <location>
        <begin position="152"/>
        <end position="174"/>
    </location>
</feature>
<evidence type="ECO:0000256" key="7">
    <source>
        <dbReference type="SAM" id="Phobius"/>
    </source>
</evidence>
<feature type="domain" description="ABC3 transporter permease C-terminal" evidence="8">
    <location>
        <begin position="61"/>
        <end position="175"/>
    </location>
</feature>
<feature type="transmembrane region" description="Helical" evidence="7">
    <location>
        <begin position="221"/>
        <end position="246"/>
    </location>
</feature>
<evidence type="ECO:0000256" key="3">
    <source>
        <dbReference type="ARBA" id="ARBA00022692"/>
    </source>
</evidence>
<feature type="transmembrane region" description="Helical" evidence="7">
    <location>
        <begin position="419"/>
        <end position="440"/>
    </location>
</feature>
<accession>A0A2S0KIP5</accession>
<keyword evidence="3 7" id="KW-0812">Transmembrane</keyword>
<feature type="transmembrane region" description="Helical" evidence="7">
    <location>
        <begin position="21"/>
        <end position="41"/>
    </location>
</feature>
<feature type="transmembrane region" description="Helical" evidence="7">
    <location>
        <begin position="282"/>
        <end position="301"/>
    </location>
</feature>
<evidence type="ECO:0000256" key="6">
    <source>
        <dbReference type="ARBA" id="ARBA00038076"/>
    </source>
</evidence>
<keyword evidence="5 7" id="KW-0472">Membrane</keyword>
<name>A0A2S0KIP5_9ACTN</name>
<dbReference type="OrthoDB" id="9780560at2"/>
<proteinExistence type="inferred from homology"/>
<dbReference type="InterPro" id="IPR003838">
    <property type="entry name" value="ABC3_permease_C"/>
</dbReference>
<keyword evidence="4 7" id="KW-1133">Transmembrane helix</keyword>
<evidence type="ECO:0000313" key="9">
    <source>
        <dbReference type="EMBL" id="AVM01562.1"/>
    </source>
</evidence>
<protein>
    <submittedName>
        <fullName evidence="9">ABC transporter permease</fullName>
    </submittedName>
</protein>
<evidence type="ECO:0000256" key="5">
    <source>
        <dbReference type="ARBA" id="ARBA00023136"/>
    </source>
</evidence>
<dbReference type="AlphaFoldDB" id="A0A2S0KIP5"/>
<sequence>MRATSARLIVGRLREVSTIGVISALSAAYGTALFGASDILASLSEEQGGSAGLLLGVVASVFVLIALFVSAVVISNGVDTVIAGRTRQLTLLRLIGADSRQLRGGLLRAVAQVAALGAVIGVGVGAAILAVVRTVLRARDVLPASASFAPVPVGSVGAGLAVVATALAATAIGARRSLGATALHGSAPVRPSVRAGATVTTVVVGGLLLALACVLGERASLTGFGVAFLGAATVGVGVLLGARLVLPPLVAAFGRLAGDGPSALVARKNAISDPGRTARSTIGLLIGVTLITTIASGMSALESSVHSWEGLTPDDVAEAEQVLSATSAVLIALIAISAVIAAVGFVSTMSLTVIARTREIGMLRAMGFTGQQIRAMITLESLALSGAASSAGLILGLIFGSVGSQSLIGGITDGFRLGLPWPALAGIAVATAALVLVAALPPSRRAVAVAPTAALATA</sequence>
<dbReference type="GO" id="GO:0022857">
    <property type="term" value="F:transmembrane transporter activity"/>
    <property type="evidence" value="ECO:0007669"/>
    <property type="project" value="TreeGrafter"/>
</dbReference>
<evidence type="ECO:0000313" key="10">
    <source>
        <dbReference type="Proteomes" id="UP000239814"/>
    </source>
</evidence>
<dbReference type="RefSeq" id="WP_105943266.1">
    <property type="nucleotide sequence ID" value="NZ_CP027433.1"/>
</dbReference>
<comment type="subcellular location">
    <subcellularLocation>
        <location evidence="1">Cell membrane</location>
        <topology evidence="1">Multi-pass membrane protein</topology>
    </subcellularLocation>
</comment>
<feature type="transmembrane region" description="Helical" evidence="7">
    <location>
        <begin position="375"/>
        <end position="399"/>
    </location>
</feature>
<dbReference type="Pfam" id="PF02687">
    <property type="entry name" value="FtsX"/>
    <property type="match status" value="2"/>
</dbReference>
<feature type="transmembrane region" description="Helical" evidence="7">
    <location>
        <begin position="195"/>
        <end position="215"/>
    </location>
</feature>
<dbReference type="EMBL" id="CP027433">
    <property type="protein sequence ID" value="AVM01562.1"/>
    <property type="molecule type" value="Genomic_DNA"/>
</dbReference>
<keyword evidence="2" id="KW-1003">Cell membrane</keyword>
<evidence type="ECO:0000259" key="8">
    <source>
        <dbReference type="Pfam" id="PF02687"/>
    </source>
</evidence>
<feature type="transmembrane region" description="Helical" evidence="7">
    <location>
        <begin position="109"/>
        <end position="132"/>
    </location>
</feature>
<evidence type="ECO:0000256" key="1">
    <source>
        <dbReference type="ARBA" id="ARBA00004651"/>
    </source>
</evidence>
<dbReference type="GO" id="GO:0005886">
    <property type="term" value="C:plasma membrane"/>
    <property type="evidence" value="ECO:0007669"/>
    <property type="project" value="UniProtKB-SubCell"/>
</dbReference>
<gene>
    <name evidence="9" type="ORF">C6V83_16205</name>
</gene>